<evidence type="ECO:0000259" key="7">
    <source>
        <dbReference type="Pfam" id="PF04376"/>
    </source>
</evidence>
<evidence type="ECO:0000256" key="1">
    <source>
        <dbReference type="ARBA" id="ARBA00009991"/>
    </source>
</evidence>
<organism evidence="9 10">
    <name type="scientific">Rehmannia glutinosa</name>
    <name type="common">Chinese foxglove</name>
    <dbReference type="NCBI Taxonomy" id="99300"/>
    <lineage>
        <taxon>Eukaryota</taxon>
        <taxon>Viridiplantae</taxon>
        <taxon>Streptophyta</taxon>
        <taxon>Embryophyta</taxon>
        <taxon>Tracheophyta</taxon>
        <taxon>Spermatophyta</taxon>
        <taxon>Magnoliopsida</taxon>
        <taxon>eudicotyledons</taxon>
        <taxon>Gunneridae</taxon>
        <taxon>Pentapetalae</taxon>
        <taxon>asterids</taxon>
        <taxon>lamiids</taxon>
        <taxon>Lamiales</taxon>
        <taxon>Orobanchaceae</taxon>
        <taxon>Rehmannieae</taxon>
        <taxon>Rehmannia</taxon>
    </lineage>
</organism>
<keyword evidence="4" id="KW-0833">Ubl conjugation pathway</keyword>
<dbReference type="InterPro" id="IPR030700">
    <property type="entry name" value="N-end_Aminoacyl_Trfase"/>
</dbReference>
<keyword evidence="5" id="KW-0012">Acyltransferase</keyword>
<dbReference type="InterPro" id="IPR007471">
    <property type="entry name" value="N-end_Aminoacyl_Trfase_N"/>
</dbReference>
<feature type="domain" description="N-end rule aminoacyl transferase C-terminal" evidence="8">
    <location>
        <begin position="388"/>
        <end position="530"/>
    </location>
</feature>
<proteinExistence type="inferred from homology"/>
<dbReference type="InterPro" id="IPR016181">
    <property type="entry name" value="Acyl_CoA_acyltransferase"/>
</dbReference>
<dbReference type="Proteomes" id="UP001318860">
    <property type="component" value="Unassembled WGS sequence"/>
</dbReference>
<evidence type="ECO:0000259" key="8">
    <source>
        <dbReference type="Pfam" id="PF04377"/>
    </source>
</evidence>
<comment type="caution">
    <text evidence="9">The sequence shown here is derived from an EMBL/GenBank/DDBJ whole genome shotgun (WGS) entry which is preliminary data.</text>
</comment>
<evidence type="ECO:0000256" key="5">
    <source>
        <dbReference type="ARBA" id="ARBA00023315"/>
    </source>
</evidence>
<evidence type="ECO:0000256" key="2">
    <source>
        <dbReference type="ARBA" id="ARBA00012025"/>
    </source>
</evidence>
<dbReference type="SUPFAM" id="SSF55729">
    <property type="entry name" value="Acyl-CoA N-acyltransferases (Nat)"/>
    <property type="match status" value="1"/>
</dbReference>
<evidence type="ECO:0000256" key="4">
    <source>
        <dbReference type="ARBA" id="ARBA00022786"/>
    </source>
</evidence>
<dbReference type="EMBL" id="JABTTQ020002833">
    <property type="protein sequence ID" value="KAK6121892.1"/>
    <property type="molecule type" value="Genomic_DNA"/>
</dbReference>
<feature type="region of interest" description="Disordered" evidence="6">
    <location>
        <begin position="1"/>
        <end position="26"/>
    </location>
</feature>
<dbReference type="EC" id="2.3.2.8" evidence="2"/>
<sequence>MAEAKKMKSEASTSGGGGGNDMRPESVVVDVGRRKSTCGYCKSGARTSISHVQNTCHERNILGLLVTYAVLKSELIYISLRPQSCKGLWAHSLTVNDYQALLDRGWRRSGCFLYKPDMEKTCCPSYTIRLKASDFVPSKEQVRVSKRMQRFLDGTLDAKKTDKLTDELNTSGERCSRANSLDTNSSAMESSAVDCEGMNKAEEIMHLLSDQIDKTVQLCIKSGEFSSGIQFPKASIKKVTPAKRKLQAEKSEELIFSCNIAFQIAATLKRLKKDVEHVKPSEHGSGGNEHSSELSPKMIAEILTSHLKHLAESCGLSVRACNGHMNFYSAMKQTDLIEVGKGTIPETSTAASGGNESNDRHLKRSSVGHHGQRRRFEIRLKRSSFDYEEYSLYRKYQLRVHNDTPDHVSESSYKRFLVDTPLVHIPPNDDDAVPPCGFGSFHQQYVVDGKLIAVGVVDILPKCLSSKYLFWDPDFAYLSLGKYSALEEIRWVSENQLHCPSLQFYYLGYYIHTCSKMRYKAAYRPSELLCPLRYEWVPYDIAKPLLDRRKYVVLSDCATLPNGESLPQDGLASHTEELQNEFAQETSNDVIVNEDEMAELDSDCSDDESDSEASGASTMASEDANLSTVLIGVRGARLRYKDLRHAFDPSQRKFIQSQLQRYAKVVGTELSEQMVYSLG</sequence>
<dbReference type="Pfam" id="PF04377">
    <property type="entry name" value="ATE_C"/>
    <property type="match status" value="1"/>
</dbReference>
<feature type="region of interest" description="Disordered" evidence="6">
    <location>
        <begin position="601"/>
        <end position="620"/>
    </location>
</feature>
<protein>
    <recommendedName>
        <fullName evidence="2">arginyltransferase</fullName>
        <ecNumber evidence="2">2.3.2.8</ecNumber>
    </recommendedName>
</protein>
<dbReference type="PANTHER" id="PTHR21367">
    <property type="entry name" value="ARGININE-TRNA-PROTEIN TRANSFERASE 1"/>
    <property type="match status" value="1"/>
</dbReference>
<feature type="compositionally biased region" description="Polar residues" evidence="6">
    <location>
        <begin position="345"/>
        <end position="356"/>
    </location>
</feature>
<feature type="domain" description="N-end aminoacyl transferase N-terminal" evidence="7">
    <location>
        <begin position="36"/>
        <end position="141"/>
    </location>
</feature>
<evidence type="ECO:0000313" key="9">
    <source>
        <dbReference type="EMBL" id="KAK6121892.1"/>
    </source>
</evidence>
<name>A0ABR0UHC8_REHGL</name>
<feature type="compositionally biased region" description="Basic residues" evidence="6">
    <location>
        <begin position="361"/>
        <end position="370"/>
    </location>
</feature>
<accession>A0ABR0UHC8</accession>
<dbReference type="InterPro" id="IPR017137">
    <property type="entry name" value="Arg-tRNA-P_Trfase_1_euk"/>
</dbReference>
<evidence type="ECO:0000256" key="6">
    <source>
        <dbReference type="SAM" id="MobiDB-lite"/>
    </source>
</evidence>
<dbReference type="InterPro" id="IPR007472">
    <property type="entry name" value="N-end_Aminoacyl_Trfase_C"/>
</dbReference>
<gene>
    <name evidence="9" type="ORF">DH2020_044366</name>
</gene>
<feature type="region of interest" description="Disordered" evidence="6">
    <location>
        <begin position="345"/>
        <end position="370"/>
    </location>
</feature>
<keyword evidence="10" id="KW-1185">Reference proteome</keyword>
<dbReference type="PANTHER" id="PTHR21367:SF1">
    <property type="entry name" value="ARGINYL-TRNA--PROTEIN TRANSFERASE 1"/>
    <property type="match status" value="1"/>
</dbReference>
<evidence type="ECO:0000313" key="10">
    <source>
        <dbReference type="Proteomes" id="UP001318860"/>
    </source>
</evidence>
<keyword evidence="3" id="KW-0808">Transferase</keyword>
<reference evidence="9 10" key="1">
    <citation type="journal article" date="2021" name="Comput. Struct. Biotechnol. J.">
        <title>De novo genome assembly of the potent medicinal plant Rehmannia glutinosa using nanopore technology.</title>
        <authorList>
            <person name="Ma L."/>
            <person name="Dong C."/>
            <person name="Song C."/>
            <person name="Wang X."/>
            <person name="Zheng X."/>
            <person name="Niu Y."/>
            <person name="Chen S."/>
            <person name="Feng W."/>
        </authorList>
    </citation>
    <scope>NUCLEOTIDE SEQUENCE [LARGE SCALE GENOMIC DNA]</scope>
    <source>
        <strain evidence="9">DH-2019</strain>
    </source>
</reference>
<comment type="similarity">
    <text evidence="1">Belongs to the R-transferase family.</text>
</comment>
<evidence type="ECO:0000256" key="3">
    <source>
        <dbReference type="ARBA" id="ARBA00022679"/>
    </source>
</evidence>
<dbReference type="PIRSF" id="PIRSF037207">
    <property type="entry name" value="ATE1_euk"/>
    <property type="match status" value="1"/>
</dbReference>
<feature type="compositionally biased region" description="Acidic residues" evidence="6">
    <location>
        <begin position="601"/>
        <end position="611"/>
    </location>
</feature>
<dbReference type="Pfam" id="PF04376">
    <property type="entry name" value="ATE_N"/>
    <property type="match status" value="1"/>
</dbReference>